<dbReference type="Proteomes" id="UP000295710">
    <property type="component" value="Unassembled WGS sequence"/>
</dbReference>
<dbReference type="PANTHER" id="PTHR30576">
    <property type="entry name" value="COLANIC BIOSYNTHESIS UDP-GLUCOSE LIPID CARRIER TRANSFERASE"/>
    <property type="match status" value="1"/>
</dbReference>
<evidence type="ECO:0000259" key="3">
    <source>
        <dbReference type="Pfam" id="PF02397"/>
    </source>
</evidence>
<evidence type="ECO:0000256" key="1">
    <source>
        <dbReference type="ARBA" id="ARBA00006464"/>
    </source>
</evidence>
<keyword evidence="2" id="KW-0472">Membrane</keyword>
<reference evidence="4 5" key="1">
    <citation type="journal article" date="2016" name="Nat. Microbiol.">
        <title>The Mouse Intestinal Bacterial Collection (miBC) provides host-specific insight into cultured diversity and functional potential of the gut microbiota.</title>
        <authorList>
            <person name="Lagkouvardos I."/>
            <person name="Pukall R."/>
            <person name="Abt B."/>
            <person name="Foesel B.U."/>
            <person name="Meier-Kolthoff J.P."/>
            <person name="Kumar N."/>
            <person name="Bresciani A."/>
            <person name="Martinez I."/>
            <person name="Just S."/>
            <person name="Ziegler C."/>
            <person name="Brugiroux S."/>
            <person name="Garzetti D."/>
            <person name="Wenning M."/>
            <person name="Bui T.P."/>
            <person name="Wang J."/>
            <person name="Hugenholtz F."/>
            <person name="Plugge C.M."/>
            <person name="Peterson D.A."/>
            <person name="Hornef M.W."/>
            <person name="Baines J.F."/>
            <person name="Smidt H."/>
            <person name="Walter J."/>
            <person name="Kristiansen K."/>
            <person name="Nielsen H.B."/>
            <person name="Haller D."/>
            <person name="Overmann J."/>
            <person name="Stecher B."/>
            <person name="Clavel T."/>
        </authorList>
    </citation>
    <scope>NUCLEOTIDE SEQUENCE [LARGE SCALE GENOMIC DNA]</scope>
    <source>
        <strain evidence="4 5">DSM 28560</strain>
    </source>
</reference>
<feature type="domain" description="Bacterial sugar transferase" evidence="3">
    <location>
        <begin position="9"/>
        <end position="183"/>
    </location>
</feature>
<keyword evidence="5" id="KW-1185">Reference proteome</keyword>
<dbReference type="EMBL" id="SMMX01000026">
    <property type="protein sequence ID" value="TDA20243.1"/>
    <property type="molecule type" value="Genomic_DNA"/>
</dbReference>
<dbReference type="RefSeq" id="WP_132281084.1">
    <property type="nucleotide sequence ID" value="NZ_JAOBST010000040.1"/>
</dbReference>
<proteinExistence type="inferred from homology"/>
<comment type="similarity">
    <text evidence="1">Belongs to the bacterial sugar transferase family.</text>
</comment>
<protein>
    <submittedName>
        <fullName evidence="4">Sugar transferase</fullName>
    </submittedName>
</protein>
<keyword evidence="2" id="KW-0812">Transmembrane</keyword>
<dbReference type="AlphaFoldDB" id="A0A4R4FC68"/>
<organism evidence="4 5">
    <name type="scientific">Extibacter muris</name>
    <dbReference type="NCBI Taxonomy" id="1796622"/>
    <lineage>
        <taxon>Bacteria</taxon>
        <taxon>Bacillati</taxon>
        <taxon>Bacillota</taxon>
        <taxon>Clostridia</taxon>
        <taxon>Lachnospirales</taxon>
        <taxon>Lachnospiraceae</taxon>
        <taxon>Extibacter</taxon>
    </lineage>
</organism>
<evidence type="ECO:0000313" key="5">
    <source>
        <dbReference type="Proteomes" id="UP000295710"/>
    </source>
</evidence>
<name>A0A4R4FC68_9FIRM</name>
<dbReference type="InterPro" id="IPR003362">
    <property type="entry name" value="Bact_transf"/>
</dbReference>
<sequence length="227" mass="26225">MNLYAHIIKRVQDFAIALAVSIFLSPVLIIVSLLVKIKLGSPVIFKQKRPGLNNKIFTLYKFRTMTDKKDKNGELLPDKDRMTSFGEWLRGTSLDELPELFNILNGSLAIVGPRPQLVKDLVFMDKEQRKRHRVRPGLTGLAQVNGRNNINWDEKFKFDLKYIRNISFYNDWKIMFQTVQKVFCKEGINTEGLATSEDLGDYLLRLGRITEEEYRAGLEKSKLLINS</sequence>
<comment type="caution">
    <text evidence="4">The sequence shown here is derived from an EMBL/GenBank/DDBJ whole genome shotgun (WGS) entry which is preliminary data.</text>
</comment>
<evidence type="ECO:0000256" key="2">
    <source>
        <dbReference type="SAM" id="Phobius"/>
    </source>
</evidence>
<feature type="transmembrane region" description="Helical" evidence="2">
    <location>
        <begin position="14"/>
        <end position="35"/>
    </location>
</feature>
<dbReference type="PANTHER" id="PTHR30576:SF8">
    <property type="entry name" value="UNDECAPRENYL-PHOSPHATE GALACTOSE PHOSPHOTRANSFERASE"/>
    <property type="match status" value="1"/>
</dbReference>
<gene>
    <name evidence="4" type="ORF">E1963_18020</name>
</gene>
<accession>A0A4R4FC68</accession>
<keyword evidence="2" id="KW-1133">Transmembrane helix</keyword>
<evidence type="ECO:0000313" key="4">
    <source>
        <dbReference type="EMBL" id="TDA20243.1"/>
    </source>
</evidence>
<dbReference type="Pfam" id="PF02397">
    <property type="entry name" value="Bac_transf"/>
    <property type="match status" value="1"/>
</dbReference>
<dbReference type="GO" id="GO:0016780">
    <property type="term" value="F:phosphotransferase activity, for other substituted phosphate groups"/>
    <property type="evidence" value="ECO:0007669"/>
    <property type="project" value="TreeGrafter"/>
</dbReference>
<keyword evidence="4" id="KW-0808">Transferase</keyword>